<accession>A0A517T853</accession>
<gene>
    <name evidence="1" type="ORF">V22_17820</name>
</gene>
<dbReference type="KEGG" id="chya:V22_17820"/>
<dbReference type="EMBL" id="CP036316">
    <property type="protein sequence ID" value="QDT64547.1"/>
    <property type="molecule type" value="Genomic_DNA"/>
</dbReference>
<proteinExistence type="predicted"/>
<dbReference type="OrthoDB" id="208273at2"/>
<reference evidence="1 2" key="1">
    <citation type="submission" date="2019-02" db="EMBL/GenBank/DDBJ databases">
        <title>Deep-cultivation of Planctomycetes and their phenomic and genomic characterization uncovers novel biology.</title>
        <authorList>
            <person name="Wiegand S."/>
            <person name="Jogler M."/>
            <person name="Boedeker C."/>
            <person name="Pinto D."/>
            <person name="Vollmers J."/>
            <person name="Rivas-Marin E."/>
            <person name="Kohn T."/>
            <person name="Peeters S.H."/>
            <person name="Heuer A."/>
            <person name="Rast P."/>
            <person name="Oberbeckmann S."/>
            <person name="Bunk B."/>
            <person name="Jeske O."/>
            <person name="Meyerdierks A."/>
            <person name="Storesund J.E."/>
            <person name="Kallscheuer N."/>
            <person name="Luecker S."/>
            <person name="Lage O.M."/>
            <person name="Pohl T."/>
            <person name="Merkel B.J."/>
            <person name="Hornburger P."/>
            <person name="Mueller R.-W."/>
            <person name="Bruemmer F."/>
            <person name="Labrenz M."/>
            <person name="Spormann A.M."/>
            <person name="Op den Camp H."/>
            <person name="Overmann J."/>
            <person name="Amann R."/>
            <person name="Jetten M.S.M."/>
            <person name="Mascher T."/>
            <person name="Medema M.H."/>
            <person name="Devos D.P."/>
            <person name="Kaster A.-K."/>
            <person name="Ovreas L."/>
            <person name="Rohde M."/>
            <person name="Galperin M.Y."/>
            <person name="Jogler C."/>
        </authorList>
    </citation>
    <scope>NUCLEOTIDE SEQUENCE [LARGE SCALE GENOMIC DNA]</scope>
    <source>
        <strain evidence="1 2">V22</strain>
    </source>
</reference>
<dbReference type="RefSeq" id="WP_145261804.1">
    <property type="nucleotide sequence ID" value="NZ_CP036316.1"/>
</dbReference>
<evidence type="ECO:0000313" key="1">
    <source>
        <dbReference type="EMBL" id="QDT64547.1"/>
    </source>
</evidence>
<dbReference type="AlphaFoldDB" id="A0A517T853"/>
<organism evidence="1 2">
    <name type="scientific">Calycomorphotria hydatis</name>
    <dbReference type="NCBI Taxonomy" id="2528027"/>
    <lineage>
        <taxon>Bacteria</taxon>
        <taxon>Pseudomonadati</taxon>
        <taxon>Planctomycetota</taxon>
        <taxon>Planctomycetia</taxon>
        <taxon>Planctomycetales</taxon>
        <taxon>Planctomycetaceae</taxon>
        <taxon>Calycomorphotria</taxon>
    </lineage>
</organism>
<sequence length="638" mass="69685">MRNNYLFGPVIATVIVLAFAQQTVRAGDDFPGVKIASPDEMMQLSGQPAPYIQPMAGKLPQYAPGPQGPIQQAGFPAQANPWPRISPFAEAYQTHYNDDGIWFKETKPFGRKHYINVSFLRGEVKNPSAAPIGAVANYDIFLEGYDGATLGGTLPDSINIGNAADDFGISSLIAPNARYYSAPLATFTTNRVDITEATPTFYASMFRVESTDFNGTAEYNGFAKNVGTSFDIVETPAAGAPTIPDTSRGFKPITGRIFNPETSFLFDGDTFIAGQDRDVPGGSGIRVEFGTEDPDGSGIELSGWWLSNDPKTFQRGLLGDVDLLLASDDLTDATTRAITIPTRQTNSTILNNRRLAGSIALYDPTISNSAGVPGFQILSYDMFFKVRHQTDIAGADLTYYSTPLLKKKGFRIRPLTNVRFLYIDETFSMYGKDSGTVGDWDEVGLPTPPVVEPNDLDDQTALLVPTLDDADGNPIEYLLPLESALTSEVASHLIGPQVGLGYEFGGNHFMISGELNVGLLANIEEISLGGYGLSSLSQFDGELFPFDTSRRHTHVSPSFEASVQGSAKVFKYVPLLKNYSFFSEAEFLLGFEWLGLLEIARPLDQVIWRAGDEGNPYIEVDRSGFHVNTWNFGIQWRL</sequence>
<protein>
    <submittedName>
        <fullName evidence="1">Uncharacterized protein</fullName>
    </submittedName>
</protein>
<name>A0A517T853_9PLAN</name>
<dbReference type="Proteomes" id="UP000319976">
    <property type="component" value="Chromosome"/>
</dbReference>
<evidence type="ECO:0000313" key="2">
    <source>
        <dbReference type="Proteomes" id="UP000319976"/>
    </source>
</evidence>
<keyword evidence="2" id="KW-1185">Reference proteome</keyword>